<evidence type="ECO:0000313" key="3">
    <source>
        <dbReference type="EMBL" id="PSJ42613.1"/>
    </source>
</evidence>
<evidence type="ECO:0000256" key="1">
    <source>
        <dbReference type="SAM" id="SignalP"/>
    </source>
</evidence>
<organism evidence="3 4">
    <name type="scientific">Zobellella endophytica</name>
    <dbReference type="NCBI Taxonomy" id="2116700"/>
    <lineage>
        <taxon>Bacteria</taxon>
        <taxon>Pseudomonadati</taxon>
        <taxon>Pseudomonadota</taxon>
        <taxon>Gammaproteobacteria</taxon>
        <taxon>Aeromonadales</taxon>
        <taxon>Aeromonadaceae</taxon>
        <taxon>Zobellella</taxon>
    </lineage>
</organism>
<protein>
    <submittedName>
        <fullName evidence="3">DUF4426 domain-containing protein</fullName>
    </submittedName>
</protein>
<dbReference type="OrthoDB" id="8563353at2"/>
<evidence type="ECO:0000259" key="2">
    <source>
        <dbReference type="Pfam" id="PF14467"/>
    </source>
</evidence>
<proteinExistence type="predicted"/>
<dbReference type="InterPro" id="IPR025218">
    <property type="entry name" value="DUF4426"/>
</dbReference>
<reference evidence="3 4" key="1">
    <citation type="submission" date="2018-03" db="EMBL/GenBank/DDBJ databases">
        <title>The draft genome of Zobellella sp. 59N8.</title>
        <authorList>
            <person name="Liu L."/>
            <person name="Li L."/>
            <person name="Zhang X."/>
            <person name="Liang L."/>
            <person name="Wang T."/>
        </authorList>
    </citation>
    <scope>NUCLEOTIDE SEQUENCE [LARGE SCALE GENOMIC DNA]</scope>
    <source>
        <strain evidence="3 4">59N8</strain>
    </source>
</reference>
<name>A0A2P7QXC2_9GAMM</name>
<dbReference type="RefSeq" id="WP_106730831.1">
    <property type="nucleotide sequence ID" value="NZ_PXYG01000009.1"/>
</dbReference>
<comment type="caution">
    <text evidence="3">The sequence shown here is derived from an EMBL/GenBank/DDBJ whole genome shotgun (WGS) entry which is preliminary data.</text>
</comment>
<keyword evidence="4" id="KW-1185">Reference proteome</keyword>
<dbReference type="AlphaFoldDB" id="A0A2P7QXC2"/>
<feature type="signal peptide" evidence="1">
    <location>
        <begin position="1"/>
        <end position="19"/>
    </location>
</feature>
<dbReference type="EMBL" id="PXYG01000009">
    <property type="protein sequence ID" value="PSJ42613.1"/>
    <property type="molecule type" value="Genomic_DNA"/>
</dbReference>
<gene>
    <name evidence="3" type="ORF">C7H85_16645</name>
</gene>
<dbReference type="Gene3D" id="2.60.40.3340">
    <property type="entry name" value="Domain of unknown function DUF4426"/>
    <property type="match status" value="1"/>
</dbReference>
<dbReference type="Pfam" id="PF14467">
    <property type="entry name" value="DUF4426"/>
    <property type="match status" value="1"/>
</dbReference>
<feature type="domain" description="DUF4426" evidence="2">
    <location>
        <begin position="22"/>
        <end position="137"/>
    </location>
</feature>
<keyword evidence="1" id="KW-0732">Signal</keyword>
<sequence>MLKVMLSALLLLSASQAQAAETKLGDWTVHYSAFASTFLTPEVARSYNIERSRFNGLVNISVVDAQGVTQQVNIRGEGKSLLGTVRPLEFQPIREGDAIYYIAEVPYRNEDNILFTIEIQNPQQGGNFSFRHTFYVD</sequence>
<evidence type="ECO:0000313" key="4">
    <source>
        <dbReference type="Proteomes" id="UP000240243"/>
    </source>
</evidence>
<feature type="chain" id="PRO_5015176893" evidence="1">
    <location>
        <begin position="20"/>
        <end position="137"/>
    </location>
</feature>
<dbReference type="Proteomes" id="UP000240243">
    <property type="component" value="Unassembled WGS sequence"/>
</dbReference>
<accession>A0A2P7QXC2</accession>